<dbReference type="AlphaFoldDB" id="A0A7W9N093"/>
<organism evidence="1 2">
    <name type="scientific">Micrococcus endophyticus</name>
    <dbReference type="NCBI Taxonomy" id="455343"/>
    <lineage>
        <taxon>Bacteria</taxon>
        <taxon>Bacillati</taxon>
        <taxon>Actinomycetota</taxon>
        <taxon>Actinomycetes</taxon>
        <taxon>Micrococcales</taxon>
        <taxon>Micrococcaceae</taxon>
        <taxon>Micrococcus</taxon>
    </lineage>
</organism>
<sequence>MLIALAGVLAVFALSAFALAVRRRALLRTSAAFPAVLEGHGRPRERVIGVYDETRLLFTGRWMIRRERWSVGRCDLQIDRLPVAEDGRAVLELDGGRDSVTVVVDPDDAGALRAWSEAGPSAASSFWRR</sequence>
<dbReference type="RefSeq" id="WP_338104265.1">
    <property type="nucleotide sequence ID" value="NZ_BAABAG010000001.1"/>
</dbReference>
<keyword evidence="2" id="KW-1185">Reference proteome</keyword>
<dbReference type="Proteomes" id="UP000567246">
    <property type="component" value="Unassembled WGS sequence"/>
</dbReference>
<evidence type="ECO:0000313" key="2">
    <source>
        <dbReference type="Proteomes" id="UP000567246"/>
    </source>
</evidence>
<comment type="caution">
    <text evidence="1">The sequence shown here is derived from an EMBL/GenBank/DDBJ whole genome shotgun (WGS) entry which is preliminary data.</text>
</comment>
<name>A0A7W9N093_9MICC</name>
<reference evidence="1 2" key="1">
    <citation type="submission" date="2020-08" db="EMBL/GenBank/DDBJ databases">
        <title>Sequencing the genomes of 1000 actinobacteria strains.</title>
        <authorList>
            <person name="Klenk H.-P."/>
        </authorList>
    </citation>
    <scope>NUCLEOTIDE SEQUENCE [LARGE SCALE GENOMIC DNA]</scope>
    <source>
        <strain evidence="1 2">DSM 17945</strain>
    </source>
</reference>
<accession>A0A7W9N093</accession>
<protein>
    <recommendedName>
        <fullName evidence="3">DUF2550 family protein</fullName>
    </recommendedName>
</protein>
<evidence type="ECO:0000313" key="1">
    <source>
        <dbReference type="EMBL" id="MBB5848473.1"/>
    </source>
</evidence>
<proteinExistence type="predicted"/>
<evidence type="ECO:0008006" key="3">
    <source>
        <dbReference type="Google" id="ProtNLM"/>
    </source>
</evidence>
<dbReference type="EMBL" id="JACHMW010000001">
    <property type="protein sequence ID" value="MBB5848473.1"/>
    <property type="molecule type" value="Genomic_DNA"/>
</dbReference>
<gene>
    <name evidence="1" type="ORF">HDA33_001037</name>
</gene>